<gene>
    <name evidence="5" type="primary">kdgK</name>
    <name evidence="5" type="ORF">GCM10008027_30130</name>
</gene>
<dbReference type="RefSeq" id="WP_188730042.1">
    <property type="nucleotide sequence ID" value="NZ_BMIT01000012.1"/>
</dbReference>
<evidence type="ECO:0000256" key="2">
    <source>
        <dbReference type="ARBA" id="ARBA00022679"/>
    </source>
</evidence>
<organism evidence="5 6">
    <name type="scientific">Pseudoalteromonas gelatinilytica</name>
    <dbReference type="NCBI Taxonomy" id="1703256"/>
    <lineage>
        <taxon>Bacteria</taxon>
        <taxon>Pseudomonadati</taxon>
        <taxon>Pseudomonadota</taxon>
        <taxon>Gammaproteobacteria</taxon>
        <taxon>Alteromonadales</taxon>
        <taxon>Pseudoalteromonadaceae</taxon>
        <taxon>Pseudoalteromonas</taxon>
    </lineage>
</organism>
<comment type="similarity">
    <text evidence="1">Belongs to the carbohydrate kinase PfkB family.</text>
</comment>
<protein>
    <submittedName>
        <fullName evidence="5">2-dehydro-3-deoxygluconokinase</fullName>
    </submittedName>
</protein>
<dbReference type="PANTHER" id="PTHR43085:SF15">
    <property type="entry name" value="2-DEHYDRO-3-DEOXYGLUCONOKINASE"/>
    <property type="match status" value="1"/>
</dbReference>
<dbReference type="InterPro" id="IPR002173">
    <property type="entry name" value="Carboh/pur_kinase_PfkB_CS"/>
</dbReference>
<feature type="domain" description="Carbohydrate kinase PfkB" evidence="4">
    <location>
        <begin position="15"/>
        <end position="295"/>
    </location>
</feature>
<dbReference type="PANTHER" id="PTHR43085">
    <property type="entry name" value="HEXOKINASE FAMILY MEMBER"/>
    <property type="match status" value="1"/>
</dbReference>
<evidence type="ECO:0000313" key="6">
    <source>
        <dbReference type="Proteomes" id="UP000638462"/>
    </source>
</evidence>
<dbReference type="Pfam" id="PF00294">
    <property type="entry name" value="PfkB"/>
    <property type="match status" value="1"/>
</dbReference>
<keyword evidence="2" id="KW-0808">Transferase</keyword>
<dbReference type="CDD" id="cd01166">
    <property type="entry name" value="KdgK"/>
    <property type="match status" value="1"/>
</dbReference>
<evidence type="ECO:0000256" key="3">
    <source>
        <dbReference type="ARBA" id="ARBA00022777"/>
    </source>
</evidence>
<evidence type="ECO:0000259" key="4">
    <source>
        <dbReference type="Pfam" id="PF00294"/>
    </source>
</evidence>
<keyword evidence="3" id="KW-0418">Kinase</keyword>
<accession>A0ABQ1TW71</accession>
<reference evidence="6" key="1">
    <citation type="journal article" date="2019" name="Int. J. Syst. Evol. Microbiol.">
        <title>The Global Catalogue of Microorganisms (GCM) 10K type strain sequencing project: providing services to taxonomists for standard genome sequencing and annotation.</title>
        <authorList>
            <consortium name="The Broad Institute Genomics Platform"/>
            <consortium name="The Broad Institute Genome Sequencing Center for Infectious Disease"/>
            <person name="Wu L."/>
            <person name="Ma J."/>
        </authorList>
    </citation>
    <scope>NUCLEOTIDE SEQUENCE [LARGE SCALE GENOMIC DNA]</scope>
    <source>
        <strain evidence="6">CGMCC 1.15394</strain>
    </source>
</reference>
<sequence>MIKIAFFGEAMQELNDEHVLRFGGDVYNTAVYFKRLAAQADVHFVSAIGIDEISQAAQTLWRQQGLSLSFVQTSTDKTLGRYGITTDSHGERKFCYARSDSAAKQFFQLDTQHNFIESLRSTHFSHCYLSAISLAILDAANRQLLLDALDDFKRAGGKVIFDSNYRSVLWQSEPATPFYLTAYNLADYLFVTDDDHHGVFGQCDEKGIVSFYQQFSNKLVIIKQGVADTFVLNNKEIQRFTVPKAEHVVDTTSAGDAFSAGFLAAYLYSHDTQQAISTAQQLALQVIAQKGAIVPTTIQIANEG</sequence>
<dbReference type="PROSITE" id="PS00584">
    <property type="entry name" value="PFKB_KINASES_2"/>
    <property type="match status" value="1"/>
</dbReference>
<dbReference type="Gene3D" id="3.40.1190.20">
    <property type="match status" value="1"/>
</dbReference>
<dbReference type="InterPro" id="IPR050306">
    <property type="entry name" value="PfkB_Carbo_kinase"/>
</dbReference>
<dbReference type="EMBL" id="BMIT01000012">
    <property type="protein sequence ID" value="GGF03198.1"/>
    <property type="molecule type" value="Genomic_DNA"/>
</dbReference>
<evidence type="ECO:0000256" key="1">
    <source>
        <dbReference type="ARBA" id="ARBA00010688"/>
    </source>
</evidence>
<comment type="caution">
    <text evidence="5">The sequence shown here is derived from an EMBL/GenBank/DDBJ whole genome shotgun (WGS) entry which is preliminary data.</text>
</comment>
<dbReference type="InterPro" id="IPR029056">
    <property type="entry name" value="Ribokinase-like"/>
</dbReference>
<keyword evidence="6" id="KW-1185">Reference proteome</keyword>
<dbReference type="InterPro" id="IPR011611">
    <property type="entry name" value="PfkB_dom"/>
</dbReference>
<dbReference type="SUPFAM" id="SSF53613">
    <property type="entry name" value="Ribokinase-like"/>
    <property type="match status" value="1"/>
</dbReference>
<proteinExistence type="inferred from homology"/>
<evidence type="ECO:0000313" key="5">
    <source>
        <dbReference type="EMBL" id="GGF03198.1"/>
    </source>
</evidence>
<dbReference type="Proteomes" id="UP000638462">
    <property type="component" value="Unassembled WGS sequence"/>
</dbReference>
<name>A0ABQ1TW71_9GAMM</name>